<evidence type="ECO:0000256" key="10">
    <source>
        <dbReference type="HAMAP-Rule" id="MF_00019"/>
    </source>
</evidence>
<evidence type="ECO:0000256" key="9">
    <source>
        <dbReference type="ARBA" id="ARBA00046608"/>
    </source>
</evidence>
<dbReference type="InterPro" id="IPR003664">
    <property type="entry name" value="FA_synthesis"/>
</dbReference>
<dbReference type="InterPro" id="IPR012281">
    <property type="entry name" value="Phospholipid_synth_PlsX-like"/>
</dbReference>
<dbReference type="RefSeq" id="WP_019951636.1">
    <property type="nucleotide sequence ID" value="NZ_JBHLVX010000058.1"/>
</dbReference>
<evidence type="ECO:0000313" key="12">
    <source>
        <dbReference type="Proteomes" id="UP001589814"/>
    </source>
</evidence>
<dbReference type="PANTHER" id="PTHR30100">
    <property type="entry name" value="FATTY ACID/PHOSPHOLIPID SYNTHESIS PROTEIN PLSX"/>
    <property type="match status" value="1"/>
</dbReference>
<evidence type="ECO:0000256" key="1">
    <source>
        <dbReference type="ARBA" id="ARBA00001232"/>
    </source>
</evidence>
<accession>A0ABV6G838</accession>
<dbReference type="Proteomes" id="UP001589814">
    <property type="component" value="Unassembled WGS sequence"/>
</dbReference>
<keyword evidence="5 10" id="KW-0443">Lipid metabolism</keyword>
<keyword evidence="4 10" id="KW-0808">Transferase</keyword>
<keyword evidence="6 10" id="KW-0594">Phospholipid biosynthesis</keyword>
<comment type="function">
    <text evidence="10">Catalyzes the reversible formation of acyl-phosphate (acyl-PO(4)) from acyl-[acyl-carrier-protein] (acyl-ACP). This enzyme utilizes acyl-ACP as fatty acyl donor, but not acyl-CoA.</text>
</comment>
<evidence type="ECO:0000256" key="6">
    <source>
        <dbReference type="ARBA" id="ARBA00023209"/>
    </source>
</evidence>
<comment type="subcellular location">
    <subcellularLocation>
        <location evidence="10">Cytoplasm</location>
    </subcellularLocation>
    <text evidence="10">Associated with the membrane possibly through PlsY.</text>
</comment>
<keyword evidence="3 10" id="KW-0444">Lipid biosynthesis</keyword>
<protein>
    <recommendedName>
        <fullName evidence="8 10">Phosphate acyltransferase</fullName>
        <ecNumber evidence="8 10">2.3.1.274</ecNumber>
    </recommendedName>
    <alternativeName>
        <fullName evidence="10">Acyl-ACP phosphotransacylase</fullName>
    </alternativeName>
    <alternativeName>
        <fullName evidence="10">Acyl-[acyl-carrier-protein]--phosphate acyltransferase</fullName>
    </alternativeName>
    <alternativeName>
        <fullName evidence="10">Phosphate-acyl-ACP acyltransferase</fullName>
    </alternativeName>
</protein>
<comment type="similarity">
    <text evidence="10">Belongs to the PlsX family.</text>
</comment>
<dbReference type="Gene3D" id="3.40.718.10">
    <property type="entry name" value="Isopropylmalate Dehydrogenase"/>
    <property type="match status" value="1"/>
</dbReference>
<evidence type="ECO:0000256" key="3">
    <source>
        <dbReference type="ARBA" id="ARBA00022516"/>
    </source>
</evidence>
<name>A0ABV6G838_9GAMM</name>
<gene>
    <name evidence="10 11" type="primary">plsX</name>
    <name evidence="11" type="ORF">ACFFHW_15600</name>
</gene>
<evidence type="ECO:0000256" key="5">
    <source>
        <dbReference type="ARBA" id="ARBA00023098"/>
    </source>
</evidence>
<comment type="subunit">
    <text evidence="9 10">Homodimer. Probably interacts with PlsY.</text>
</comment>
<dbReference type="HAMAP" id="MF_00019">
    <property type="entry name" value="PlsX"/>
    <property type="match status" value="1"/>
</dbReference>
<keyword evidence="12" id="KW-1185">Reference proteome</keyword>
<evidence type="ECO:0000256" key="8">
    <source>
        <dbReference type="ARBA" id="ARBA00024069"/>
    </source>
</evidence>
<dbReference type="EMBL" id="JBHLVX010000058">
    <property type="protein sequence ID" value="MFC0269394.1"/>
    <property type="molecule type" value="Genomic_DNA"/>
</dbReference>
<keyword evidence="11" id="KW-0012">Acyltransferase</keyword>
<dbReference type="NCBIfam" id="TIGR00182">
    <property type="entry name" value="plsX"/>
    <property type="match status" value="1"/>
</dbReference>
<keyword evidence="2 10" id="KW-0963">Cytoplasm</keyword>
<dbReference type="EC" id="2.3.1.274" evidence="8 10"/>
<keyword evidence="7 10" id="KW-1208">Phospholipid metabolism</keyword>
<comment type="pathway">
    <text evidence="10">Lipid metabolism; phospholipid metabolism.</text>
</comment>
<organism evidence="11 12">
    <name type="scientific">Kushneria aurantia</name>
    <dbReference type="NCBI Taxonomy" id="504092"/>
    <lineage>
        <taxon>Bacteria</taxon>
        <taxon>Pseudomonadati</taxon>
        <taxon>Pseudomonadota</taxon>
        <taxon>Gammaproteobacteria</taxon>
        <taxon>Oceanospirillales</taxon>
        <taxon>Halomonadaceae</taxon>
        <taxon>Kushneria</taxon>
    </lineage>
</organism>
<dbReference type="PIRSF" id="PIRSF002465">
    <property type="entry name" value="Phsphlp_syn_PlsX"/>
    <property type="match status" value="1"/>
</dbReference>
<evidence type="ECO:0000256" key="7">
    <source>
        <dbReference type="ARBA" id="ARBA00023264"/>
    </source>
</evidence>
<reference evidence="11 12" key="1">
    <citation type="submission" date="2024-09" db="EMBL/GenBank/DDBJ databases">
        <authorList>
            <person name="Sun Q."/>
            <person name="Mori K."/>
        </authorList>
    </citation>
    <scope>NUCLEOTIDE SEQUENCE [LARGE SCALE GENOMIC DNA]</scope>
    <source>
        <strain evidence="11 12">CCM 7415</strain>
    </source>
</reference>
<comment type="caution">
    <text evidence="11">The sequence shown here is derived from an EMBL/GenBank/DDBJ whole genome shotgun (WGS) entry which is preliminary data.</text>
</comment>
<sequence>MSPLRIAIDAMGGDYGPRATVRGTAAALSERRELVATLYGRRHLLDVELSRLPSSLSSARHRIAIVEAGDSVSAEMTPSSVLRSSRMTSMRASLDALCRGDAHACVSAGNTGALMALARRDIGMLEGIERPAISGKIPNASRGPCYMLDLGANVDCRPAHLVDFAFMGARMVQLIDGVANPRVGLLNVGVESIKGERRVREADRLLRERVPLPFDYRGNIEGDDVFTGDIEVAVCDGMAGNIALKSSEGLARMLGQRLRDEFQRGFYARLVGLLARPVLRRFLQELSPVRYNGASFLGLRSTVVKSHGGARWKGFAWAVKRAADEARQALPQRLMLSSSEHGGEGSIGS</sequence>
<evidence type="ECO:0000313" key="11">
    <source>
        <dbReference type="EMBL" id="MFC0269394.1"/>
    </source>
</evidence>
<dbReference type="GO" id="GO:0043811">
    <property type="term" value="F:phosphate:acyl-[acyl carrier protein] acyltransferase activity"/>
    <property type="evidence" value="ECO:0007669"/>
    <property type="project" value="UniProtKB-EC"/>
</dbReference>
<evidence type="ECO:0000256" key="4">
    <source>
        <dbReference type="ARBA" id="ARBA00022679"/>
    </source>
</evidence>
<dbReference type="PANTHER" id="PTHR30100:SF1">
    <property type="entry name" value="PHOSPHATE ACYLTRANSFERASE"/>
    <property type="match status" value="1"/>
</dbReference>
<dbReference type="Pfam" id="PF02504">
    <property type="entry name" value="FA_synthesis"/>
    <property type="match status" value="1"/>
</dbReference>
<dbReference type="SUPFAM" id="SSF53659">
    <property type="entry name" value="Isocitrate/Isopropylmalate dehydrogenase-like"/>
    <property type="match status" value="1"/>
</dbReference>
<comment type="catalytic activity">
    <reaction evidence="1 10">
        <text>a fatty acyl-[ACP] + phosphate = an acyl phosphate + holo-[ACP]</text>
        <dbReference type="Rhea" id="RHEA:42292"/>
        <dbReference type="Rhea" id="RHEA-COMP:9685"/>
        <dbReference type="Rhea" id="RHEA-COMP:14125"/>
        <dbReference type="ChEBI" id="CHEBI:43474"/>
        <dbReference type="ChEBI" id="CHEBI:59918"/>
        <dbReference type="ChEBI" id="CHEBI:64479"/>
        <dbReference type="ChEBI" id="CHEBI:138651"/>
        <dbReference type="EC" id="2.3.1.274"/>
    </reaction>
</comment>
<proteinExistence type="inferred from homology"/>
<evidence type="ECO:0000256" key="2">
    <source>
        <dbReference type="ARBA" id="ARBA00022490"/>
    </source>
</evidence>